<dbReference type="EMBL" id="CP092863">
    <property type="protein sequence ID" value="UYV60575.1"/>
    <property type="molecule type" value="Genomic_DNA"/>
</dbReference>
<dbReference type="Pfam" id="PF07727">
    <property type="entry name" value="RVT_2"/>
    <property type="match status" value="1"/>
</dbReference>
<proteinExistence type="predicted"/>
<evidence type="ECO:0000313" key="3">
    <source>
        <dbReference type="Proteomes" id="UP001235939"/>
    </source>
</evidence>
<dbReference type="Proteomes" id="UP001235939">
    <property type="component" value="Chromosome 01"/>
</dbReference>
<name>A0ABY6JY67_9ARAC</name>
<protein>
    <recommendedName>
        <fullName evidence="1">Reverse transcriptase Ty1/copia-type domain-containing protein</fullName>
    </recommendedName>
</protein>
<feature type="domain" description="Reverse transcriptase Ty1/copia-type" evidence="1">
    <location>
        <begin position="1"/>
        <end position="49"/>
    </location>
</feature>
<sequence length="325" mass="37807">MKQPPGFEQRRKEQRVCRLNKAIYGLKQSGRIWFETLTNYLIKMNFKHLEIRQEENFVSMNQTRYIDTILEHFGMKDSNPSSVLLDPNQELDKFDSSEKCDQKRYQELLGSLMYLGTKTRPDIAFQLSTLSRYSKDPRQIHMGALKRILRYLKGTKHFSLEYKKDIPELRAYSDANRKERSTAEVKTTAGISYLLGNNLISWVSRSQEKVSLSTCDSEVNALTECVKKCIYIQYLCEELFNILGPRNFKAKIFCDNRSAIFLAQNGHVSNRSNHLVRKVAFLHECFIDGTFELHHVRSDENLADFLTKGIGRIKLTRILTTLGLR</sequence>
<dbReference type="SUPFAM" id="SSF56672">
    <property type="entry name" value="DNA/RNA polymerases"/>
    <property type="match status" value="1"/>
</dbReference>
<dbReference type="CDD" id="cd09272">
    <property type="entry name" value="RNase_HI_RT_Ty1"/>
    <property type="match status" value="1"/>
</dbReference>
<evidence type="ECO:0000259" key="1">
    <source>
        <dbReference type="Pfam" id="PF07727"/>
    </source>
</evidence>
<reference evidence="2 3" key="1">
    <citation type="submission" date="2022-01" db="EMBL/GenBank/DDBJ databases">
        <title>A chromosomal length assembly of Cordylochernes scorpioides.</title>
        <authorList>
            <person name="Zeh D."/>
            <person name="Zeh J."/>
        </authorList>
    </citation>
    <scope>NUCLEOTIDE SEQUENCE [LARGE SCALE GENOMIC DNA]</scope>
    <source>
        <strain evidence="2">IN4F17</strain>
        <tissue evidence="2">Whole Body</tissue>
    </source>
</reference>
<keyword evidence="3" id="KW-1185">Reference proteome</keyword>
<gene>
    <name evidence="2" type="ORF">LAZ67_1001570</name>
</gene>
<accession>A0ABY6JY67</accession>
<evidence type="ECO:0000313" key="2">
    <source>
        <dbReference type="EMBL" id="UYV60575.1"/>
    </source>
</evidence>
<dbReference type="PANTHER" id="PTHR11439:SF483">
    <property type="entry name" value="PEPTIDE SYNTHASE GLIP-LIKE, PUTATIVE (AFU_ORTHOLOGUE AFUA_3G12920)-RELATED"/>
    <property type="match status" value="1"/>
</dbReference>
<dbReference type="InterPro" id="IPR043502">
    <property type="entry name" value="DNA/RNA_pol_sf"/>
</dbReference>
<organism evidence="2 3">
    <name type="scientific">Cordylochernes scorpioides</name>
    <dbReference type="NCBI Taxonomy" id="51811"/>
    <lineage>
        <taxon>Eukaryota</taxon>
        <taxon>Metazoa</taxon>
        <taxon>Ecdysozoa</taxon>
        <taxon>Arthropoda</taxon>
        <taxon>Chelicerata</taxon>
        <taxon>Arachnida</taxon>
        <taxon>Pseudoscorpiones</taxon>
        <taxon>Cheliferoidea</taxon>
        <taxon>Chernetidae</taxon>
        <taxon>Cordylochernes</taxon>
    </lineage>
</organism>
<dbReference type="PANTHER" id="PTHR11439">
    <property type="entry name" value="GAG-POL-RELATED RETROTRANSPOSON"/>
    <property type="match status" value="1"/>
</dbReference>
<dbReference type="InterPro" id="IPR013103">
    <property type="entry name" value="RVT_2"/>
</dbReference>